<evidence type="ECO:0000313" key="2">
    <source>
        <dbReference type="EMBL" id="MBJ6361551.1"/>
    </source>
</evidence>
<dbReference type="Proteomes" id="UP000640274">
    <property type="component" value="Unassembled WGS sequence"/>
</dbReference>
<keyword evidence="1" id="KW-0472">Membrane</keyword>
<feature type="transmembrane region" description="Helical" evidence="1">
    <location>
        <begin position="70"/>
        <end position="89"/>
    </location>
</feature>
<dbReference type="RefSeq" id="WP_199019107.1">
    <property type="nucleotide sequence ID" value="NZ_JAELUP010000032.1"/>
</dbReference>
<accession>A0A934J6A7</accession>
<comment type="caution">
    <text evidence="2">The sequence shown here is derived from an EMBL/GenBank/DDBJ whole genome shotgun (WGS) entry which is preliminary data.</text>
</comment>
<reference evidence="2" key="1">
    <citation type="submission" date="2020-12" db="EMBL/GenBank/DDBJ databases">
        <authorList>
            <person name="Huq M.A."/>
        </authorList>
    </citation>
    <scope>NUCLEOTIDE SEQUENCE</scope>
    <source>
        <strain evidence="2">MAHUQ-46</strain>
    </source>
</reference>
<sequence length="133" mass="14427">MKKQLKVLVYLVLCILYAFSADIFASFEETWFLNKGQISNGLRLPVMSGAFVIFILILAGAFGLTSRMPLIVAGVIGAGTLGFMVFGFAPIGTSINAFQILWFGASTINLAVITILLFLASIGIIKEHHLEGW</sequence>
<evidence type="ECO:0000256" key="1">
    <source>
        <dbReference type="SAM" id="Phobius"/>
    </source>
</evidence>
<keyword evidence="3" id="KW-1185">Reference proteome</keyword>
<organism evidence="2 3">
    <name type="scientific">Paenibacillus roseus</name>
    <dbReference type="NCBI Taxonomy" id="2798579"/>
    <lineage>
        <taxon>Bacteria</taxon>
        <taxon>Bacillati</taxon>
        <taxon>Bacillota</taxon>
        <taxon>Bacilli</taxon>
        <taxon>Bacillales</taxon>
        <taxon>Paenibacillaceae</taxon>
        <taxon>Paenibacillus</taxon>
    </lineage>
</organism>
<evidence type="ECO:0000313" key="3">
    <source>
        <dbReference type="Proteomes" id="UP000640274"/>
    </source>
</evidence>
<dbReference type="AlphaFoldDB" id="A0A934J6A7"/>
<keyword evidence="1" id="KW-0812">Transmembrane</keyword>
<keyword evidence="1" id="KW-1133">Transmembrane helix</keyword>
<name>A0A934J6A7_9BACL</name>
<protein>
    <submittedName>
        <fullName evidence="2">Uncharacterized protein</fullName>
    </submittedName>
</protein>
<dbReference type="EMBL" id="JAELUP010000032">
    <property type="protein sequence ID" value="MBJ6361551.1"/>
    <property type="molecule type" value="Genomic_DNA"/>
</dbReference>
<proteinExistence type="predicted"/>
<gene>
    <name evidence="2" type="ORF">JFN88_09580</name>
</gene>
<feature type="transmembrane region" description="Helical" evidence="1">
    <location>
        <begin position="101"/>
        <end position="125"/>
    </location>
</feature>
<feature type="transmembrane region" description="Helical" evidence="1">
    <location>
        <begin position="44"/>
        <end position="63"/>
    </location>
</feature>